<evidence type="ECO:0000256" key="2">
    <source>
        <dbReference type="ARBA" id="ARBA00009254"/>
    </source>
</evidence>
<reference evidence="8" key="1">
    <citation type="submission" date="2021-09" db="EMBL/GenBank/DDBJ databases">
        <authorList>
            <consortium name="Infravec"/>
            <person name="Campbell I L."/>
            <person name="Maslen G."/>
            <person name="Yates A."/>
        </authorList>
    </citation>
    <scope>NUCLEOTIDE SEQUENCE [LARGE SCALE GENOMIC DNA]</scope>
    <source>
        <strain evidence="8">Infravec2 EBRE</strain>
    </source>
</reference>
<dbReference type="GO" id="GO:0032543">
    <property type="term" value="P:mitochondrial translation"/>
    <property type="evidence" value="ECO:0007669"/>
    <property type="project" value="TreeGrafter"/>
</dbReference>
<dbReference type="Pfam" id="PF06984">
    <property type="entry name" value="MRP-L47"/>
    <property type="match status" value="1"/>
</dbReference>
<dbReference type="Gene3D" id="6.10.330.20">
    <property type="match status" value="1"/>
</dbReference>
<keyword evidence="4" id="KW-0496">Mitochondrion</keyword>
<dbReference type="GO" id="GO:0005762">
    <property type="term" value="C:mitochondrial large ribosomal subunit"/>
    <property type="evidence" value="ECO:0007669"/>
    <property type="project" value="TreeGrafter"/>
</dbReference>
<dbReference type="AlphaFoldDB" id="A0A182J168"/>
<dbReference type="OrthoDB" id="270763at2759"/>
<evidence type="ECO:0000256" key="6">
    <source>
        <dbReference type="ARBA" id="ARBA00035289"/>
    </source>
</evidence>
<keyword evidence="8" id="KW-1185">Reference proteome</keyword>
<dbReference type="GO" id="GO:0003735">
    <property type="term" value="F:structural constituent of ribosome"/>
    <property type="evidence" value="ECO:0007669"/>
    <property type="project" value="InterPro"/>
</dbReference>
<evidence type="ECO:0000256" key="4">
    <source>
        <dbReference type="ARBA" id="ARBA00023128"/>
    </source>
</evidence>
<protein>
    <recommendedName>
        <fullName evidence="6">Large ribosomal subunit protein uL29m</fullName>
    </recommendedName>
</protein>
<dbReference type="PANTHER" id="PTHR21183">
    <property type="entry name" value="RIBOSOMAL PROTEIN L47, MITOCHONDRIAL-RELATED"/>
    <property type="match status" value="1"/>
</dbReference>
<evidence type="ECO:0000313" key="7">
    <source>
        <dbReference type="EnsemblMetazoa" id="AATE009383-PA.1"/>
    </source>
</evidence>
<dbReference type="STRING" id="41427.A0A182J168"/>
<dbReference type="Proteomes" id="UP000075880">
    <property type="component" value="Unassembled WGS sequence"/>
</dbReference>
<evidence type="ECO:0000256" key="1">
    <source>
        <dbReference type="ARBA" id="ARBA00004173"/>
    </source>
</evidence>
<evidence type="ECO:0000256" key="5">
    <source>
        <dbReference type="ARBA" id="ARBA00023274"/>
    </source>
</evidence>
<sequence length="262" mass="31587">MNIFRQILPISQQLTKCLAAVTSQQASAIMQRQMVLPLRAIATTTPRNDLMEFFDDKKHWGEQEVKHGRGWTKDDLRIKSNSDLHKLWFVLLKERNLLLTMEHECKEKMELFPSPERLDKVKESMDNLEEVVRERNRAYYLLETGETGERPGRLETNELGIRFFYRSFEHVIPKFANRKWNERHKFTFGGYAVWKFLRLYRERLYNEKRKLRNRERNEVVHLLRRFPNIDRQTLAQRFPSVDVEKLYKLDKIRINQSTSKDS</sequence>
<accession>A0A182J168</accession>
<keyword evidence="3" id="KW-0689">Ribosomal protein</keyword>
<reference evidence="7" key="2">
    <citation type="submission" date="2022-08" db="UniProtKB">
        <authorList>
            <consortium name="EnsemblMetazoa"/>
        </authorList>
    </citation>
    <scope>IDENTIFICATION</scope>
    <source>
        <strain evidence="7">EBRO</strain>
    </source>
</reference>
<dbReference type="VEuPathDB" id="VectorBase:AATE009383"/>
<dbReference type="InterPro" id="IPR010729">
    <property type="entry name" value="Ribosomal_uL29_mit"/>
</dbReference>
<comment type="subcellular location">
    <subcellularLocation>
        <location evidence="1">Mitochondrion</location>
    </subcellularLocation>
</comment>
<evidence type="ECO:0000313" key="8">
    <source>
        <dbReference type="Proteomes" id="UP000075880"/>
    </source>
</evidence>
<evidence type="ECO:0000256" key="3">
    <source>
        <dbReference type="ARBA" id="ARBA00022980"/>
    </source>
</evidence>
<organism evidence="7">
    <name type="scientific">Anopheles atroparvus</name>
    <name type="common">European mosquito</name>
    <dbReference type="NCBI Taxonomy" id="41427"/>
    <lineage>
        <taxon>Eukaryota</taxon>
        <taxon>Metazoa</taxon>
        <taxon>Ecdysozoa</taxon>
        <taxon>Arthropoda</taxon>
        <taxon>Hexapoda</taxon>
        <taxon>Insecta</taxon>
        <taxon>Pterygota</taxon>
        <taxon>Neoptera</taxon>
        <taxon>Endopterygota</taxon>
        <taxon>Diptera</taxon>
        <taxon>Nematocera</taxon>
        <taxon>Culicoidea</taxon>
        <taxon>Culicidae</taxon>
        <taxon>Anophelinae</taxon>
        <taxon>Anopheles</taxon>
    </lineage>
</organism>
<proteinExistence type="inferred from homology"/>
<dbReference type="InterPro" id="IPR038340">
    <property type="entry name" value="MRP-L47_sf"/>
</dbReference>
<keyword evidence="5" id="KW-0687">Ribonucleoprotein</keyword>
<dbReference type="PANTHER" id="PTHR21183:SF18">
    <property type="entry name" value="LARGE RIBOSOMAL SUBUNIT PROTEIN UL29M"/>
    <property type="match status" value="1"/>
</dbReference>
<comment type="similarity">
    <text evidence="2">Belongs to the universal ribosomal protein uL29 family.</text>
</comment>
<dbReference type="EnsemblMetazoa" id="AATE009383-RA">
    <property type="protein sequence ID" value="AATE009383-PA.1"/>
    <property type="gene ID" value="AATE009383"/>
</dbReference>
<dbReference type="EnsemblMetazoa" id="ENSAATROPT000482">
    <property type="protein sequence ID" value="ENSAATROPP000458"/>
    <property type="gene ID" value="ENSAATROPG000398"/>
</dbReference>
<name>A0A182J168_ANOAO</name>